<dbReference type="PANTHER" id="PTHR35005">
    <property type="entry name" value="3-DEHYDRO-SCYLLO-INOSOSE HYDROLASE"/>
    <property type="match status" value="1"/>
</dbReference>
<keyword evidence="3 6" id="KW-0378">Hydrolase</keyword>
<dbReference type="SUPFAM" id="SSF102215">
    <property type="entry name" value="Creatininase"/>
    <property type="match status" value="1"/>
</dbReference>
<evidence type="ECO:0000313" key="7">
    <source>
        <dbReference type="Proteomes" id="UP000181899"/>
    </source>
</evidence>
<comment type="similarity">
    <text evidence="5">Belongs to the creatininase superfamily.</text>
</comment>
<accession>A0A1I4YYM2</accession>
<gene>
    <name evidence="6" type="ORF">SAMN04488695_101855</name>
</gene>
<evidence type="ECO:0000256" key="4">
    <source>
        <dbReference type="ARBA" id="ARBA00022833"/>
    </source>
</evidence>
<comment type="cofactor">
    <cofactor evidence="1">
        <name>Zn(2+)</name>
        <dbReference type="ChEBI" id="CHEBI:29105"/>
    </cofactor>
</comment>
<dbReference type="EMBL" id="FOVK01000001">
    <property type="protein sequence ID" value="SFN43092.1"/>
    <property type="molecule type" value="Genomic_DNA"/>
</dbReference>
<keyword evidence="4" id="KW-0862">Zinc</keyword>
<dbReference type="Proteomes" id="UP000181899">
    <property type="component" value="Unassembled WGS sequence"/>
</dbReference>
<dbReference type="Pfam" id="PF02633">
    <property type="entry name" value="Creatininase"/>
    <property type="match status" value="1"/>
</dbReference>
<dbReference type="OrthoDB" id="9801445at2"/>
<dbReference type="GO" id="GO:0016811">
    <property type="term" value="F:hydrolase activity, acting on carbon-nitrogen (but not peptide) bonds, in linear amides"/>
    <property type="evidence" value="ECO:0007669"/>
    <property type="project" value="TreeGrafter"/>
</dbReference>
<keyword evidence="7" id="KW-1185">Reference proteome</keyword>
<dbReference type="RefSeq" id="WP_074910724.1">
    <property type="nucleotide sequence ID" value="NZ_FOVK01000001.1"/>
</dbReference>
<dbReference type="AlphaFoldDB" id="A0A1I4YYM2"/>
<sequence length="273" mass="30867">MRTRIFSKLTNYEAEAYLQNNSTIIVPVGTVEMHGDFPLDCETVVSEAIALKMAEKTNSVILNNLPYFYAGATLAGRGTVQVGIREGIDYLFAIAKSLKRQGFNRQIYLSFHGPAHMTLSPLVRDFFEETKTPILFVDIIMALMKHAKDLIPNGNFYDIYVGAYKIMGRLDDVPLCPDKKEEPLTESSVSQFQNVFSLAYQSAAVGYYFGEKSDHAQTPVIRNAEQRQEMADRGVKIIEDLVEKINLPSILTSLDQLDDFYHSEVLKKYGEWL</sequence>
<organism evidence="6 7">
    <name type="scientific">Proteiniclasticum ruminis</name>
    <dbReference type="NCBI Taxonomy" id="398199"/>
    <lineage>
        <taxon>Bacteria</taxon>
        <taxon>Bacillati</taxon>
        <taxon>Bacillota</taxon>
        <taxon>Clostridia</taxon>
        <taxon>Eubacteriales</taxon>
        <taxon>Clostridiaceae</taxon>
        <taxon>Proteiniclasticum</taxon>
    </lineage>
</organism>
<dbReference type="InterPro" id="IPR024087">
    <property type="entry name" value="Creatininase-like_sf"/>
</dbReference>
<protein>
    <submittedName>
        <fullName evidence="6">Creatinine amidohydrolase</fullName>
    </submittedName>
</protein>
<keyword evidence="2" id="KW-0479">Metal-binding</keyword>
<name>A0A1I4YYM2_9CLOT</name>
<evidence type="ECO:0000256" key="2">
    <source>
        <dbReference type="ARBA" id="ARBA00022723"/>
    </source>
</evidence>
<dbReference type="GO" id="GO:0009231">
    <property type="term" value="P:riboflavin biosynthetic process"/>
    <property type="evidence" value="ECO:0007669"/>
    <property type="project" value="TreeGrafter"/>
</dbReference>
<evidence type="ECO:0000256" key="5">
    <source>
        <dbReference type="ARBA" id="ARBA00024029"/>
    </source>
</evidence>
<dbReference type="GO" id="GO:0046872">
    <property type="term" value="F:metal ion binding"/>
    <property type="evidence" value="ECO:0007669"/>
    <property type="project" value="UniProtKB-KW"/>
</dbReference>
<evidence type="ECO:0000256" key="3">
    <source>
        <dbReference type="ARBA" id="ARBA00022801"/>
    </source>
</evidence>
<reference evidence="6 7" key="1">
    <citation type="submission" date="2016-10" db="EMBL/GenBank/DDBJ databases">
        <authorList>
            <person name="de Groot N.N."/>
        </authorList>
    </citation>
    <scope>NUCLEOTIDE SEQUENCE [LARGE SCALE GENOMIC DNA]</scope>
    <source>
        <strain evidence="6 7">ML2</strain>
    </source>
</reference>
<proteinExistence type="inferred from homology"/>
<dbReference type="Gene3D" id="3.40.50.10310">
    <property type="entry name" value="Creatininase"/>
    <property type="match status" value="1"/>
</dbReference>
<dbReference type="PANTHER" id="PTHR35005:SF1">
    <property type="entry name" value="2-AMINO-5-FORMYLAMINO-6-RIBOSYLAMINOPYRIMIDIN-4(3H)-ONE 5'-MONOPHOSPHATE DEFORMYLASE"/>
    <property type="match status" value="1"/>
</dbReference>
<evidence type="ECO:0000256" key="1">
    <source>
        <dbReference type="ARBA" id="ARBA00001947"/>
    </source>
</evidence>
<evidence type="ECO:0000313" key="6">
    <source>
        <dbReference type="EMBL" id="SFN43092.1"/>
    </source>
</evidence>
<dbReference type="InterPro" id="IPR003785">
    <property type="entry name" value="Creatininase/forma_Hydrolase"/>
</dbReference>